<dbReference type="RefSeq" id="WP_310820708.1">
    <property type="nucleotide sequence ID" value="NZ_CP036268.1"/>
</dbReference>
<comment type="similarity">
    <text evidence="2">Belongs to the sulfatase family.</text>
</comment>
<dbReference type="AlphaFoldDB" id="A0A517R5P0"/>
<comment type="cofactor">
    <cofactor evidence="1">
        <name>Ca(2+)</name>
        <dbReference type="ChEBI" id="CHEBI:29108"/>
    </cofactor>
</comment>
<dbReference type="Proteomes" id="UP000317318">
    <property type="component" value="Chromosome"/>
</dbReference>
<dbReference type="EMBL" id="CP036268">
    <property type="protein sequence ID" value="QDT39192.1"/>
    <property type="molecule type" value="Genomic_DNA"/>
</dbReference>
<keyword evidence="6" id="KW-0106">Calcium</keyword>
<dbReference type="EC" id="3.1.6.6" evidence="8"/>
<keyword evidence="5 8" id="KW-0378">Hydrolase</keyword>
<keyword evidence="4" id="KW-0732">Signal</keyword>
<dbReference type="KEGG" id="svp:Pan189_35950"/>
<proteinExistence type="inferred from homology"/>
<protein>
    <submittedName>
        <fullName evidence="8">Choline-sulfatase</fullName>
        <ecNumber evidence="8">3.1.6.6</ecNumber>
    </submittedName>
</protein>
<dbReference type="PANTHER" id="PTHR45953">
    <property type="entry name" value="IDURONATE 2-SULFATASE"/>
    <property type="match status" value="1"/>
</dbReference>
<dbReference type="CDD" id="cd16030">
    <property type="entry name" value="iduronate-2-sulfatase"/>
    <property type="match status" value="1"/>
</dbReference>
<dbReference type="Gene3D" id="3.40.720.10">
    <property type="entry name" value="Alkaline Phosphatase, subunit A"/>
    <property type="match status" value="1"/>
</dbReference>
<evidence type="ECO:0000256" key="5">
    <source>
        <dbReference type="ARBA" id="ARBA00022801"/>
    </source>
</evidence>
<sequence length="471" mass="53072">MPHVRAQYLMGFAIAALWGTTALSAAERPNVLFIAVDDLRPEIGCYGAEVMQTPNLDRLAERSVIFTKAYCNVPVCGASRASLMTGLRPTPKRFRSYLTRADKDAPDVPTLAEHFRNNGYRTATLGKIFHHADDSPESWTHRWWPEVAERYALEKSRQIDKSKSARRSRGAAYESAEVADDFYKDGKIAIRAVEGLGEFSDKPEPFFFAVGFYKPHLPFVAPQKYWETYREADNSPQDYFVPKNAPKVAIHSFGELRAYAGIPLKGPVSSDMADKLVQGYRACVGYTDRNVGVLLDELDRLNLSENTIIVLWGDHGWNLGEHTLWCKHSCFETSMRVPLYFSAPMSEGVQSNTKSESIAEFVDIYPTLCDLAELPKPNHLQGTTLLPTLRDPDATVKDYAVGRYPRGETVTDGRYRFTSYRDKKGREIANMLYDHRTDPGENLNVAKRPENSEVVKQLRDVIDETLAGIDP</sequence>
<dbReference type="PANTHER" id="PTHR45953:SF1">
    <property type="entry name" value="IDURONATE 2-SULFATASE"/>
    <property type="match status" value="1"/>
</dbReference>
<keyword evidence="3" id="KW-0479">Metal-binding</keyword>
<gene>
    <name evidence="8" type="primary">betC_7</name>
    <name evidence="8" type="ORF">Pan189_35950</name>
</gene>
<dbReference type="GO" id="GO:0005737">
    <property type="term" value="C:cytoplasm"/>
    <property type="evidence" value="ECO:0007669"/>
    <property type="project" value="TreeGrafter"/>
</dbReference>
<keyword evidence="9" id="KW-1185">Reference proteome</keyword>
<evidence type="ECO:0000259" key="7">
    <source>
        <dbReference type="Pfam" id="PF00884"/>
    </source>
</evidence>
<evidence type="ECO:0000313" key="9">
    <source>
        <dbReference type="Proteomes" id="UP000317318"/>
    </source>
</evidence>
<evidence type="ECO:0000256" key="1">
    <source>
        <dbReference type="ARBA" id="ARBA00001913"/>
    </source>
</evidence>
<dbReference type="Pfam" id="PF00884">
    <property type="entry name" value="Sulfatase"/>
    <property type="match status" value="1"/>
</dbReference>
<reference evidence="8 9" key="1">
    <citation type="submission" date="2019-02" db="EMBL/GenBank/DDBJ databases">
        <title>Deep-cultivation of Planctomycetes and their phenomic and genomic characterization uncovers novel biology.</title>
        <authorList>
            <person name="Wiegand S."/>
            <person name="Jogler M."/>
            <person name="Boedeker C."/>
            <person name="Pinto D."/>
            <person name="Vollmers J."/>
            <person name="Rivas-Marin E."/>
            <person name="Kohn T."/>
            <person name="Peeters S.H."/>
            <person name="Heuer A."/>
            <person name="Rast P."/>
            <person name="Oberbeckmann S."/>
            <person name="Bunk B."/>
            <person name="Jeske O."/>
            <person name="Meyerdierks A."/>
            <person name="Storesund J.E."/>
            <person name="Kallscheuer N."/>
            <person name="Luecker S."/>
            <person name="Lage O.M."/>
            <person name="Pohl T."/>
            <person name="Merkel B.J."/>
            <person name="Hornburger P."/>
            <person name="Mueller R.-W."/>
            <person name="Bruemmer F."/>
            <person name="Labrenz M."/>
            <person name="Spormann A.M."/>
            <person name="Op den Camp H."/>
            <person name="Overmann J."/>
            <person name="Amann R."/>
            <person name="Jetten M.S.M."/>
            <person name="Mascher T."/>
            <person name="Medema M.H."/>
            <person name="Devos D.P."/>
            <person name="Kaster A.-K."/>
            <person name="Ovreas L."/>
            <person name="Rohde M."/>
            <person name="Galperin M.Y."/>
            <person name="Jogler C."/>
        </authorList>
    </citation>
    <scope>NUCLEOTIDE SEQUENCE [LARGE SCALE GENOMIC DNA]</scope>
    <source>
        <strain evidence="8 9">Pan189</strain>
    </source>
</reference>
<evidence type="ECO:0000256" key="4">
    <source>
        <dbReference type="ARBA" id="ARBA00022729"/>
    </source>
</evidence>
<dbReference type="GO" id="GO:0046872">
    <property type="term" value="F:metal ion binding"/>
    <property type="evidence" value="ECO:0007669"/>
    <property type="project" value="UniProtKB-KW"/>
</dbReference>
<evidence type="ECO:0000256" key="6">
    <source>
        <dbReference type="ARBA" id="ARBA00022837"/>
    </source>
</evidence>
<evidence type="ECO:0000256" key="3">
    <source>
        <dbReference type="ARBA" id="ARBA00022723"/>
    </source>
</evidence>
<accession>A0A517R5P0</accession>
<organism evidence="8 9">
    <name type="scientific">Stratiformator vulcanicus</name>
    <dbReference type="NCBI Taxonomy" id="2527980"/>
    <lineage>
        <taxon>Bacteria</taxon>
        <taxon>Pseudomonadati</taxon>
        <taxon>Planctomycetota</taxon>
        <taxon>Planctomycetia</taxon>
        <taxon>Planctomycetales</taxon>
        <taxon>Planctomycetaceae</taxon>
        <taxon>Stratiformator</taxon>
    </lineage>
</organism>
<dbReference type="GO" id="GO:0047753">
    <property type="term" value="F:choline-sulfatase activity"/>
    <property type="evidence" value="ECO:0007669"/>
    <property type="project" value="UniProtKB-EC"/>
</dbReference>
<feature type="domain" description="Sulfatase N-terminal" evidence="7">
    <location>
        <begin position="29"/>
        <end position="372"/>
    </location>
</feature>
<dbReference type="SUPFAM" id="SSF53649">
    <property type="entry name" value="Alkaline phosphatase-like"/>
    <property type="match status" value="1"/>
</dbReference>
<evidence type="ECO:0000313" key="8">
    <source>
        <dbReference type="EMBL" id="QDT39192.1"/>
    </source>
</evidence>
<dbReference type="GO" id="GO:0004423">
    <property type="term" value="F:iduronate-2-sulfatase activity"/>
    <property type="evidence" value="ECO:0007669"/>
    <property type="project" value="InterPro"/>
</dbReference>
<dbReference type="InterPro" id="IPR035874">
    <property type="entry name" value="IDS"/>
</dbReference>
<dbReference type="InterPro" id="IPR000917">
    <property type="entry name" value="Sulfatase_N"/>
</dbReference>
<name>A0A517R5P0_9PLAN</name>
<dbReference type="InterPro" id="IPR017850">
    <property type="entry name" value="Alkaline_phosphatase_core_sf"/>
</dbReference>
<evidence type="ECO:0000256" key="2">
    <source>
        <dbReference type="ARBA" id="ARBA00008779"/>
    </source>
</evidence>